<dbReference type="EMBL" id="KZ613942">
    <property type="protein sequence ID" value="PMD43038.1"/>
    <property type="molecule type" value="Genomic_DNA"/>
</dbReference>
<protein>
    <submittedName>
        <fullName evidence="2">Uncharacterized protein</fullName>
    </submittedName>
</protein>
<feature type="chain" id="PRO_5014349857" evidence="1">
    <location>
        <begin position="19"/>
        <end position="170"/>
    </location>
</feature>
<dbReference type="PANTHER" id="PTHR38049:SF2">
    <property type="entry name" value="RICIN B LECTIN DOMAIN-CONTAINING PROTEIN"/>
    <property type="match status" value="1"/>
</dbReference>
<evidence type="ECO:0000313" key="3">
    <source>
        <dbReference type="Proteomes" id="UP000235786"/>
    </source>
</evidence>
<dbReference type="PANTHER" id="PTHR38049">
    <property type="entry name" value="RICIN B LECTIN DOMAIN-CONTAINING PROTEIN"/>
    <property type="match status" value="1"/>
</dbReference>
<dbReference type="Proteomes" id="UP000235786">
    <property type="component" value="Unassembled WGS sequence"/>
</dbReference>
<reference evidence="2 3" key="1">
    <citation type="submission" date="2016-04" db="EMBL/GenBank/DDBJ databases">
        <title>A degradative enzymes factory behind the ericoid mycorrhizal symbiosis.</title>
        <authorList>
            <consortium name="DOE Joint Genome Institute"/>
            <person name="Martino E."/>
            <person name="Morin E."/>
            <person name="Grelet G."/>
            <person name="Kuo A."/>
            <person name="Kohler A."/>
            <person name="Daghino S."/>
            <person name="Barry K."/>
            <person name="Choi C."/>
            <person name="Cichocki N."/>
            <person name="Clum A."/>
            <person name="Copeland A."/>
            <person name="Hainaut M."/>
            <person name="Haridas S."/>
            <person name="Labutti K."/>
            <person name="Lindquist E."/>
            <person name="Lipzen A."/>
            <person name="Khouja H.-R."/>
            <person name="Murat C."/>
            <person name="Ohm R."/>
            <person name="Olson A."/>
            <person name="Spatafora J."/>
            <person name="Veneault-Fourrey C."/>
            <person name="Henrissat B."/>
            <person name="Grigoriev I."/>
            <person name="Martin F."/>
            <person name="Perotto S."/>
        </authorList>
    </citation>
    <scope>NUCLEOTIDE SEQUENCE [LARGE SCALE GENOMIC DNA]</scope>
    <source>
        <strain evidence="2 3">F</strain>
    </source>
</reference>
<name>A0A2J6RWY7_HYAVF</name>
<accession>A0A2J6RWY7</accession>
<sequence length="170" mass="19246">MALSIFVGLATIFGTSEGIRQSQAMARRDEHRSRRCNILARCTKSSQYSCLVEGKRLVLSGDKLYVDTGIIHDEPFGHPFSGYFLPYPETKYSGLVSSISDDPPIMNWVYIDRETYEVKFGTRPHAEHNFNGPFDCTREERRLNFGGWEGFVVVKEGNFGLCILIAIVII</sequence>
<proteinExistence type="predicted"/>
<organism evidence="2 3">
    <name type="scientific">Hyaloscypha variabilis (strain UAMH 11265 / GT02V1 / F)</name>
    <name type="common">Meliniomyces variabilis</name>
    <dbReference type="NCBI Taxonomy" id="1149755"/>
    <lineage>
        <taxon>Eukaryota</taxon>
        <taxon>Fungi</taxon>
        <taxon>Dikarya</taxon>
        <taxon>Ascomycota</taxon>
        <taxon>Pezizomycotina</taxon>
        <taxon>Leotiomycetes</taxon>
        <taxon>Helotiales</taxon>
        <taxon>Hyaloscyphaceae</taxon>
        <taxon>Hyaloscypha</taxon>
        <taxon>Hyaloscypha variabilis</taxon>
    </lineage>
</organism>
<keyword evidence="3" id="KW-1185">Reference proteome</keyword>
<dbReference type="AlphaFoldDB" id="A0A2J6RWY7"/>
<feature type="signal peptide" evidence="1">
    <location>
        <begin position="1"/>
        <end position="18"/>
    </location>
</feature>
<evidence type="ECO:0000313" key="2">
    <source>
        <dbReference type="EMBL" id="PMD43038.1"/>
    </source>
</evidence>
<evidence type="ECO:0000256" key="1">
    <source>
        <dbReference type="SAM" id="SignalP"/>
    </source>
</evidence>
<gene>
    <name evidence="2" type="ORF">L207DRAFT_526252</name>
</gene>
<dbReference type="OrthoDB" id="3928002at2759"/>
<keyword evidence="1" id="KW-0732">Signal</keyword>